<evidence type="ECO:0000313" key="2">
    <source>
        <dbReference type="EMBL" id="KIL47209.1"/>
    </source>
</evidence>
<organism evidence="2 3">
    <name type="scientific">Jeotgalibacillus soli</name>
    <dbReference type="NCBI Taxonomy" id="889306"/>
    <lineage>
        <taxon>Bacteria</taxon>
        <taxon>Bacillati</taxon>
        <taxon>Bacillota</taxon>
        <taxon>Bacilli</taxon>
        <taxon>Bacillales</taxon>
        <taxon>Caryophanaceae</taxon>
        <taxon>Jeotgalibacillus</taxon>
    </lineage>
</organism>
<evidence type="ECO:0000256" key="1">
    <source>
        <dbReference type="SAM" id="Phobius"/>
    </source>
</evidence>
<name>A0A0C2RZH4_9BACL</name>
<gene>
    <name evidence="2" type="ORF">KP78_17820</name>
</gene>
<keyword evidence="1" id="KW-1133">Transmembrane helix</keyword>
<proteinExistence type="predicted"/>
<dbReference type="RefSeq" id="WP_268747514.1">
    <property type="nucleotide sequence ID" value="NZ_JXRP01000014.1"/>
</dbReference>
<dbReference type="PATRIC" id="fig|889306.3.peg.1795"/>
<evidence type="ECO:0000313" key="3">
    <source>
        <dbReference type="Proteomes" id="UP000031938"/>
    </source>
</evidence>
<comment type="caution">
    <text evidence="2">The sequence shown here is derived from an EMBL/GenBank/DDBJ whole genome shotgun (WGS) entry which is preliminary data.</text>
</comment>
<dbReference type="Proteomes" id="UP000031938">
    <property type="component" value="Unassembled WGS sequence"/>
</dbReference>
<reference evidence="2 3" key="1">
    <citation type="submission" date="2015-01" db="EMBL/GenBank/DDBJ databases">
        <title>Genome sequencing of Jeotgalibacillus soli.</title>
        <authorList>
            <person name="Goh K.M."/>
            <person name="Chan K.-G."/>
            <person name="Yaakop A.S."/>
            <person name="Ee R."/>
            <person name="Gan H.M."/>
            <person name="Chan C.S."/>
        </authorList>
    </citation>
    <scope>NUCLEOTIDE SEQUENCE [LARGE SCALE GENOMIC DNA]</scope>
    <source>
        <strain evidence="2 3">P9</strain>
    </source>
</reference>
<accession>A0A0C2RZH4</accession>
<sequence length="42" mass="4531">MAEMTVILLGFVALIGLVGGALMYFLRIPLNAKDAEKIDPKP</sequence>
<feature type="transmembrane region" description="Helical" evidence="1">
    <location>
        <begin position="6"/>
        <end position="26"/>
    </location>
</feature>
<dbReference type="STRING" id="889306.KP78_17820"/>
<dbReference type="EMBL" id="JXRP01000014">
    <property type="protein sequence ID" value="KIL47209.1"/>
    <property type="molecule type" value="Genomic_DNA"/>
</dbReference>
<dbReference type="AlphaFoldDB" id="A0A0C2RZH4"/>
<protein>
    <submittedName>
        <fullName evidence="2">Uncharacterized protein</fullName>
    </submittedName>
</protein>
<keyword evidence="3" id="KW-1185">Reference proteome</keyword>
<keyword evidence="1" id="KW-0472">Membrane</keyword>
<keyword evidence="1" id="KW-0812">Transmembrane</keyword>